<evidence type="ECO:0000313" key="2">
    <source>
        <dbReference type="Proteomes" id="UP001500124"/>
    </source>
</evidence>
<dbReference type="Proteomes" id="UP001500124">
    <property type="component" value="Unassembled WGS sequence"/>
</dbReference>
<reference evidence="2" key="1">
    <citation type="journal article" date="2019" name="Int. J. Syst. Evol. Microbiol.">
        <title>The Global Catalogue of Microorganisms (GCM) 10K type strain sequencing project: providing services to taxonomists for standard genome sequencing and annotation.</title>
        <authorList>
            <consortium name="The Broad Institute Genomics Platform"/>
            <consortium name="The Broad Institute Genome Sequencing Center for Infectious Disease"/>
            <person name="Wu L."/>
            <person name="Ma J."/>
        </authorList>
    </citation>
    <scope>NUCLEOTIDE SEQUENCE [LARGE SCALE GENOMIC DNA]</scope>
    <source>
        <strain evidence="2">JCM 18410</strain>
    </source>
</reference>
<protein>
    <recommendedName>
        <fullName evidence="3">Relaxase/mobilization nuclease</fullName>
    </recommendedName>
</protein>
<accession>A0ABP9K199</accession>
<dbReference type="RefSeq" id="WP_345667598.1">
    <property type="nucleotide sequence ID" value="NZ_BAABKC010000020.1"/>
</dbReference>
<sequence length="182" mass="20114">MGLYVHHNEDGTITGRNEDTGFAVTLADEEEVKRRLCEDAGWEYTPPPPPSVPPGFHRFTLVDESSGSDGFEDERWAGVRERPPRGCTPADRDGFAFALECERPGKSLLDAVADTVAEIRRDHGVVMNSLGVEQPQERLDRDRDGHAGRTVAHLLLMTAHRAALLGYGRKDLVRLLDATGVR</sequence>
<comment type="caution">
    <text evidence="1">The sequence shown here is derived from an EMBL/GenBank/DDBJ whole genome shotgun (WGS) entry which is preliminary data.</text>
</comment>
<evidence type="ECO:0008006" key="3">
    <source>
        <dbReference type="Google" id="ProtNLM"/>
    </source>
</evidence>
<evidence type="ECO:0000313" key="1">
    <source>
        <dbReference type="EMBL" id="GAA5049158.1"/>
    </source>
</evidence>
<organism evidence="1 2">
    <name type="scientific">Streptomyces similanensis</name>
    <dbReference type="NCBI Taxonomy" id="1274988"/>
    <lineage>
        <taxon>Bacteria</taxon>
        <taxon>Bacillati</taxon>
        <taxon>Actinomycetota</taxon>
        <taxon>Actinomycetes</taxon>
        <taxon>Kitasatosporales</taxon>
        <taxon>Streptomycetaceae</taxon>
        <taxon>Streptomyces</taxon>
    </lineage>
</organism>
<keyword evidence="2" id="KW-1185">Reference proteome</keyword>
<name>A0ABP9K199_9ACTN</name>
<gene>
    <name evidence="1" type="ORF">GCM10023336_15950</name>
</gene>
<proteinExistence type="predicted"/>
<dbReference type="EMBL" id="BAABKC010000020">
    <property type="protein sequence ID" value="GAA5049158.1"/>
    <property type="molecule type" value="Genomic_DNA"/>
</dbReference>